<dbReference type="EMBL" id="NHTK01005898">
    <property type="protein sequence ID" value="PPQ71831.1"/>
    <property type="molecule type" value="Genomic_DNA"/>
</dbReference>
<dbReference type="AlphaFoldDB" id="A0A409W033"/>
<accession>A0A409W033</accession>
<dbReference type="Proteomes" id="UP000284842">
    <property type="component" value="Unassembled WGS sequence"/>
</dbReference>
<protein>
    <recommendedName>
        <fullName evidence="4">BTB domain-containing protein</fullName>
    </recommendedName>
</protein>
<dbReference type="OrthoDB" id="2367075at2759"/>
<evidence type="ECO:0000256" key="1">
    <source>
        <dbReference type="SAM" id="MobiDB-lite"/>
    </source>
</evidence>
<proteinExistence type="predicted"/>
<sequence>MAVESVDPPSPPTIKITLVEEPKGVKDVNAISQPPPVSENNASPRSSKKRRKISSDVLMMKRHKQYYMHTGNIVIQVENTLFRLDLSVLHEHSPVLRNVIPPIQSGSLPIVGFNDRRPLVLREIAEPDFTCLLSFLWPLEEDPSSPPLTIDQLVAVLRLATSFQMTRILAQAQIKLHSLPIDPIRKIAIWDEFHLDQELLLPAYATLTQRSEPLTLTMTMSLGIRNFTKIAMCRDLYRQRVGCCGCRKSLSREESQRVAEHIARLVFFESKKSEMKESNVANKPLL</sequence>
<evidence type="ECO:0000313" key="2">
    <source>
        <dbReference type="EMBL" id="PPQ71831.1"/>
    </source>
</evidence>
<reference evidence="2 3" key="1">
    <citation type="journal article" date="2018" name="Evol. Lett.">
        <title>Horizontal gene cluster transfer increased hallucinogenic mushroom diversity.</title>
        <authorList>
            <person name="Reynolds H.T."/>
            <person name="Vijayakumar V."/>
            <person name="Gluck-Thaler E."/>
            <person name="Korotkin H.B."/>
            <person name="Matheny P.B."/>
            <person name="Slot J.C."/>
        </authorList>
    </citation>
    <scope>NUCLEOTIDE SEQUENCE [LARGE SCALE GENOMIC DNA]</scope>
    <source>
        <strain evidence="2 3">2629</strain>
    </source>
</reference>
<evidence type="ECO:0000313" key="3">
    <source>
        <dbReference type="Proteomes" id="UP000284842"/>
    </source>
</evidence>
<keyword evidence="3" id="KW-1185">Reference proteome</keyword>
<evidence type="ECO:0008006" key="4">
    <source>
        <dbReference type="Google" id="ProtNLM"/>
    </source>
</evidence>
<dbReference type="STRING" id="181874.A0A409W033"/>
<organism evidence="2 3">
    <name type="scientific">Panaeolus cyanescens</name>
    <dbReference type="NCBI Taxonomy" id="181874"/>
    <lineage>
        <taxon>Eukaryota</taxon>
        <taxon>Fungi</taxon>
        <taxon>Dikarya</taxon>
        <taxon>Basidiomycota</taxon>
        <taxon>Agaricomycotina</taxon>
        <taxon>Agaricomycetes</taxon>
        <taxon>Agaricomycetidae</taxon>
        <taxon>Agaricales</taxon>
        <taxon>Agaricineae</taxon>
        <taxon>Galeropsidaceae</taxon>
        <taxon>Panaeolus</taxon>
    </lineage>
</organism>
<gene>
    <name evidence="2" type="ORF">CVT24_006956</name>
</gene>
<dbReference type="InParanoid" id="A0A409W033"/>
<name>A0A409W033_9AGAR</name>
<comment type="caution">
    <text evidence="2">The sequence shown here is derived from an EMBL/GenBank/DDBJ whole genome shotgun (WGS) entry which is preliminary data.</text>
</comment>
<feature type="region of interest" description="Disordered" evidence="1">
    <location>
        <begin position="25"/>
        <end position="52"/>
    </location>
</feature>